<dbReference type="InterPro" id="IPR016181">
    <property type="entry name" value="Acyl_CoA_acyltransferase"/>
</dbReference>
<dbReference type="Gene3D" id="3.40.630.30">
    <property type="match status" value="1"/>
</dbReference>
<dbReference type="PROSITE" id="PS51186">
    <property type="entry name" value="GNAT"/>
    <property type="match status" value="1"/>
</dbReference>
<protein>
    <submittedName>
        <fullName evidence="2">Reductase</fullName>
    </submittedName>
</protein>
<dbReference type="SUPFAM" id="SSF55729">
    <property type="entry name" value="Acyl-CoA N-acyltransferases (Nat)"/>
    <property type="match status" value="1"/>
</dbReference>
<evidence type="ECO:0000313" key="2">
    <source>
        <dbReference type="EMBL" id="GAA0357320.1"/>
    </source>
</evidence>
<gene>
    <name evidence="2" type="ORF">GCM10008932_07750</name>
</gene>
<keyword evidence="3" id="KW-1185">Reference proteome</keyword>
<evidence type="ECO:0000313" key="3">
    <source>
        <dbReference type="Proteomes" id="UP001501166"/>
    </source>
</evidence>
<feature type="domain" description="N-acetyltransferase" evidence="1">
    <location>
        <begin position="3"/>
        <end position="124"/>
    </location>
</feature>
<organism evidence="2 3">
    <name type="scientific">Alkalibacterium iburiense</name>
    <dbReference type="NCBI Taxonomy" id="290589"/>
    <lineage>
        <taxon>Bacteria</taxon>
        <taxon>Bacillati</taxon>
        <taxon>Bacillota</taxon>
        <taxon>Bacilli</taxon>
        <taxon>Lactobacillales</taxon>
        <taxon>Carnobacteriaceae</taxon>
        <taxon>Alkalibacterium</taxon>
    </lineage>
</organism>
<proteinExistence type="predicted"/>
<sequence>MLIKYKLDYQKITMGLLSYIPDLKDTSRLTDEMDWYDQEENRHLFLWKSDETGDMAGVIGIEEEDEVVILRHISINPSYRDEGMSYNMIEALAEKFEPKKIVGTLETASLITKWQKGFEESVED</sequence>
<dbReference type="RefSeq" id="WP_343754207.1">
    <property type="nucleotide sequence ID" value="NZ_BAAACW010000046.1"/>
</dbReference>
<dbReference type="Pfam" id="PF00583">
    <property type="entry name" value="Acetyltransf_1"/>
    <property type="match status" value="1"/>
</dbReference>
<reference evidence="3" key="1">
    <citation type="journal article" date="2019" name="Int. J. Syst. Evol. Microbiol.">
        <title>The Global Catalogue of Microorganisms (GCM) 10K type strain sequencing project: providing services to taxonomists for standard genome sequencing and annotation.</title>
        <authorList>
            <consortium name="The Broad Institute Genomics Platform"/>
            <consortium name="The Broad Institute Genome Sequencing Center for Infectious Disease"/>
            <person name="Wu L."/>
            <person name="Ma J."/>
        </authorList>
    </citation>
    <scope>NUCLEOTIDE SEQUENCE [LARGE SCALE GENOMIC DNA]</scope>
    <source>
        <strain evidence="3">JCM 12662</strain>
    </source>
</reference>
<dbReference type="Proteomes" id="UP001501166">
    <property type="component" value="Unassembled WGS sequence"/>
</dbReference>
<evidence type="ECO:0000259" key="1">
    <source>
        <dbReference type="PROSITE" id="PS51186"/>
    </source>
</evidence>
<name>A0ABP3H0L1_9LACT</name>
<comment type="caution">
    <text evidence="2">The sequence shown here is derived from an EMBL/GenBank/DDBJ whole genome shotgun (WGS) entry which is preliminary data.</text>
</comment>
<dbReference type="InterPro" id="IPR000182">
    <property type="entry name" value="GNAT_dom"/>
</dbReference>
<accession>A0ABP3H0L1</accession>
<dbReference type="EMBL" id="BAAACW010000046">
    <property type="protein sequence ID" value="GAA0357320.1"/>
    <property type="molecule type" value="Genomic_DNA"/>
</dbReference>